<dbReference type="InterPro" id="IPR013825">
    <property type="entry name" value="Topo_IA_cen_sub2"/>
</dbReference>
<keyword evidence="5" id="KW-0238">DNA-binding</keyword>
<dbReference type="InterPro" id="IPR003602">
    <property type="entry name" value="Topo_IA_DNA-bd_dom"/>
</dbReference>
<evidence type="ECO:0000256" key="8">
    <source>
        <dbReference type="ARBA" id="ARBA00031985"/>
    </source>
</evidence>
<protein>
    <recommendedName>
        <fullName evidence="3">DNA topoisomerase</fullName>
        <ecNumber evidence="3">5.6.2.1</ecNumber>
    </recommendedName>
    <alternativeName>
        <fullName evidence="10">Omega-protein</fullName>
    </alternativeName>
    <alternativeName>
        <fullName evidence="9">Relaxing enzyme</fullName>
    </alternativeName>
    <alternativeName>
        <fullName evidence="7">Swivelase</fullName>
    </alternativeName>
    <alternativeName>
        <fullName evidence="8">Untwisting enzyme</fullName>
    </alternativeName>
</protein>
<evidence type="ECO:0000313" key="14">
    <source>
        <dbReference type="EMBL" id="GBQ74752.1"/>
    </source>
</evidence>
<dbReference type="SUPFAM" id="SSF56712">
    <property type="entry name" value="Prokaryotic type I DNA topoisomerase"/>
    <property type="match status" value="1"/>
</dbReference>
<evidence type="ECO:0000259" key="12">
    <source>
        <dbReference type="PROSITE" id="PS50880"/>
    </source>
</evidence>
<organism evidence="14 15">
    <name type="scientific">Acetobacter malorum DSM 14337</name>
    <dbReference type="NCBI Taxonomy" id="1307910"/>
    <lineage>
        <taxon>Bacteria</taxon>
        <taxon>Pseudomonadati</taxon>
        <taxon>Pseudomonadota</taxon>
        <taxon>Alphaproteobacteria</taxon>
        <taxon>Acetobacterales</taxon>
        <taxon>Acetobacteraceae</taxon>
        <taxon>Acetobacter</taxon>
    </lineage>
</organism>
<gene>
    <name evidence="14" type="ORF">AA14337_0003</name>
</gene>
<keyword evidence="6" id="KW-0413">Isomerase</keyword>
<reference evidence="14" key="1">
    <citation type="submission" date="2013-04" db="EMBL/GenBank/DDBJ databases">
        <title>The genome sequencing project of 58 acetic acid bacteria.</title>
        <authorList>
            <person name="Okamoto-Kainuma A."/>
            <person name="Ishikawa M."/>
            <person name="Umino S."/>
            <person name="Koizumi Y."/>
            <person name="Shiwa Y."/>
            <person name="Yoshikawa H."/>
            <person name="Matsutani M."/>
            <person name="Matsushita K."/>
        </authorList>
    </citation>
    <scope>NUCLEOTIDE SEQUENCE</scope>
    <source>
        <strain evidence="14">DSM 14337</strain>
    </source>
</reference>
<dbReference type="InterPro" id="IPR003601">
    <property type="entry name" value="Topo_IA_2"/>
</dbReference>
<evidence type="ECO:0000256" key="7">
    <source>
        <dbReference type="ARBA" id="ARBA00030003"/>
    </source>
</evidence>
<dbReference type="Gene3D" id="2.70.20.10">
    <property type="entry name" value="Topoisomerase I, domain 3"/>
    <property type="match status" value="1"/>
</dbReference>
<dbReference type="InterPro" id="IPR013824">
    <property type="entry name" value="Topo_IA_cen_sub1"/>
</dbReference>
<name>A0ABQ0PKR3_9PROT</name>
<dbReference type="Gene3D" id="1.10.460.10">
    <property type="entry name" value="Topoisomerase I, domain 2"/>
    <property type="match status" value="1"/>
</dbReference>
<evidence type="ECO:0000256" key="3">
    <source>
        <dbReference type="ARBA" id="ARBA00012891"/>
    </source>
</evidence>
<dbReference type="PANTHER" id="PTHR11390">
    <property type="entry name" value="PROKARYOTIC DNA TOPOISOMERASE"/>
    <property type="match status" value="1"/>
</dbReference>
<feature type="compositionally biased region" description="Basic residues" evidence="11">
    <location>
        <begin position="778"/>
        <end position="793"/>
    </location>
</feature>
<proteinExistence type="inferred from homology"/>
<evidence type="ECO:0000256" key="10">
    <source>
        <dbReference type="ARBA" id="ARBA00032877"/>
    </source>
</evidence>
<evidence type="ECO:0000256" key="1">
    <source>
        <dbReference type="ARBA" id="ARBA00000213"/>
    </source>
</evidence>
<evidence type="ECO:0000256" key="11">
    <source>
        <dbReference type="SAM" id="MobiDB-lite"/>
    </source>
</evidence>
<dbReference type="PROSITE" id="PS50880">
    <property type="entry name" value="TOPRIM"/>
    <property type="match status" value="1"/>
</dbReference>
<comment type="similarity">
    <text evidence="2">Belongs to the type IA topoisomerase family.</text>
</comment>
<dbReference type="RefSeq" id="WP_061505149.1">
    <property type="nucleotide sequence ID" value="NZ_BAPF01000001.1"/>
</dbReference>
<keyword evidence="4" id="KW-0799">Topoisomerase</keyword>
<evidence type="ECO:0000256" key="2">
    <source>
        <dbReference type="ARBA" id="ARBA00009446"/>
    </source>
</evidence>
<dbReference type="SMART" id="SM00437">
    <property type="entry name" value="TOP1Ac"/>
    <property type="match status" value="1"/>
</dbReference>
<dbReference type="InterPro" id="IPR006171">
    <property type="entry name" value="TOPRIM_dom"/>
</dbReference>
<dbReference type="Pfam" id="PF01751">
    <property type="entry name" value="Toprim"/>
    <property type="match status" value="1"/>
</dbReference>
<evidence type="ECO:0000256" key="4">
    <source>
        <dbReference type="ARBA" id="ARBA00023029"/>
    </source>
</evidence>
<dbReference type="PANTHER" id="PTHR11390:SF21">
    <property type="entry name" value="DNA TOPOISOMERASE 3-ALPHA"/>
    <property type="match status" value="1"/>
</dbReference>
<dbReference type="EC" id="5.6.2.1" evidence="3"/>
<dbReference type="SMART" id="SM00436">
    <property type="entry name" value="TOP1Bc"/>
    <property type="match status" value="1"/>
</dbReference>
<dbReference type="InterPro" id="IPR013497">
    <property type="entry name" value="Topo_IA_cen"/>
</dbReference>
<feature type="region of interest" description="Disordered" evidence="11">
    <location>
        <begin position="761"/>
        <end position="793"/>
    </location>
</feature>
<dbReference type="PROSITE" id="PS52039">
    <property type="entry name" value="TOPO_IA_2"/>
    <property type="match status" value="1"/>
</dbReference>
<comment type="catalytic activity">
    <reaction evidence="1">
        <text>ATP-independent breakage of single-stranded DNA, followed by passage and rejoining.</text>
        <dbReference type="EC" id="5.6.2.1"/>
    </reaction>
</comment>
<evidence type="ECO:0000259" key="13">
    <source>
        <dbReference type="PROSITE" id="PS52039"/>
    </source>
</evidence>
<evidence type="ECO:0000313" key="15">
    <source>
        <dbReference type="Proteomes" id="UP001065047"/>
    </source>
</evidence>
<dbReference type="Gene3D" id="3.40.50.140">
    <property type="match status" value="1"/>
</dbReference>
<dbReference type="Pfam" id="PF01131">
    <property type="entry name" value="Topoisom_bac"/>
    <property type="match status" value="1"/>
</dbReference>
<dbReference type="Gene3D" id="1.10.290.10">
    <property type="entry name" value="Topoisomerase I, domain 4"/>
    <property type="match status" value="1"/>
</dbReference>
<dbReference type="Proteomes" id="UP001065047">
    <property type="component" value="Unassembled WGS sequence"/>
</dbReference>
<comment type="caution">
    <text evidence="14">The sequence shown here is derived from an EMBL/GenBank/DDBJ whole genome shotgun (WGS) entry which is preliminary data.</text>
</comment>
<evidence type="ECO:0000256" key="6">
    <source>
        <dbReference type="ARBA" id="ARBA00023235"/>
    </source>
</evidence>
<accession>A0ABQ0PKR3</accession>
<evidence type="ECO:0000256" key="9">
    <source>
        <dbReference type="ARBA" id="ARBA00032235"/>
    </source>
</evidence>
<dbReference type="PRINTS" id="PR00417">
    <property type="entry name" value="PRTPISMRASEI"/>
</dbReference>
<dbReference type="InterPro" id="IPR000380">
    <property type="entry name" value="Topo_IA"/>
</dbReference>
<feature type="domain" description="Topo IA-type catalytic" evidence="13">
    <location>
        <begin position="147"/>
        <end position="613"/>
    </location>
</feature>
<dbReference type="CDD" id="cd01028">
    <property type="entry name" value="TOPRIM_TopoIA"/>
    <property type="match status" value="1"/>
</dbReference>
<dbReference type="EMBL" id="BAPF01000001">
    <property type="protein sequence ID" value="GBQ74752.1"/>
    <property type="molecule type" value="Genomic_DNA"/>
</dbReference>
<evidence type="ECO:0000256" key="5">
    <source>
        <dbReference type="ARBA" id="ARBA00023125"/>
    </source>
</evidence>
<dbReference type="InterPro" id="IPR023405">
    <property type="entry name" value="Topo_IA_core_domain"/>
</dbReference>
<feature type="domain" description="Toprim" evidence="12">
    <location>
        <begin position="2"/>
        <end position="127"/>
    </location>
</feature>
<keyword evidence="15" id="KW-1185">Reference proteome</keyword>
<sequence length="793" mass="87606">MGTIVICEKPDQARDVRAAIGSRYGRVMNAEGHLLRLQTPNEVKPSEWGVKWSVWKPEAMLPEQGVYGFAVADNPRRAKLFGEIAAALKGADAVVIATDPDREGQSIGDEILDFAGFRGRVKRAIYNNTDEITLNKVFSELKDNALFRTQYYAARARQNVDQLFGMSLTRTVTREFVRLGWRGRVVKGKATQKIGVGRVRSPIWGMLCQRELEILEFQPKDYFDLSLDVACQQGKVKLWYRPAGEDRIFDKGVADAVLRSITGFSGPLAVVQENKQQQAPRPPDLPTLQKRASSLWRWKAKYTLSVIQSLYNTHKIATYPRAETRYLPEVMIKDVPDILAGIKKIPAFSNYGLEKPNVRTGKSGVFSDKALENISHHAVIPNVSKMGELETIYPQLSADERKMFDLICGYYVASLDQPYRFKKTQMSVVVERRTFKASGNVVIDAGWRQPFALGGDNPGEADDKDAESNLPPIPDGTVVQEAGTNIAAKKTTPPSRYTDGSIIDAMQNVWKRVEDRELQAKLKETNGLGTPATRDSFIYELEQDSLVETARNGQVVPTKDGLKLFKILSGVCPRLFDPASTASLEIMLDDVQHGRAKMEDVIAQAARLTNELISDILSVTTQSSVLFRSPPSEKMLSAVESAARAGNLSVPDAVRTDYAACRAWLQEHIGDGPSPAQIELAKKIQADTAIDLPGDVLKDRKALSDWLDKGMKVAAQKRKESMGQEPASPKQIECIQKIIGSGYIPEPEGWPNITKLQASEIIGAHKGTDNKSGGKGGKGARQRRAPAGKRRSS</sequence>
<dbReference type="GeneID" id="29556376"/>
<dbReference type="SMART" id="SM00493">
    <property type="entry name" value="TOPRIM"/>
    <property type="match status" value="1"/>
</dbReference>
<dbReference type="InterPro" id="IPR013826">
    <property type="entry name" value="Topo_IA_cen_sub3"/>
</dbReference>